<dbReference type="InterPro" id="IPR020013">
    <property type="entry name" value="Flagellar_FlgE/F/G"/>
</dbReference>
<evidence type="ECO:0000256" key="5">
    <source>
        <dbReference type="RuleBase" id="RU362116"/>
    </source>
</evidence>
<comment type="function">
    <text evidence="5">A flexible structure which links the flagellar filament to the drive apparatus in the basal body.</text>
</comment>
<dbReference type="NCBIfam" id="TIGR03506">
    <property type="entry name" value="FlgEFG_subfam"/>
    <property type="match status" value="1"/>
</dbReference>
<dbReference type="PANTHER" id="PTHR30435:SF1">
    <property type="entry name" value="FLAGELLAR HOOK PROTEIN FLGE"/>
    <property type="match status" value="1"/>
</dbReference>
<dbReference type="InterPro" id="IPR037058">
    <property type="entry name" value="Falgellar_hook_FlgE_sf"/>
</dbReference>
<evidence type="ECO:0000313" key="9">
    <source>
        <dbReference type="EMBL" id="WWA47618.1"/>
    </source>
</evidence>
<sequence length="391" mass="41712">MFGAIYIGLSGLNAYSDGLRAVSNNVSNLNTTGFKAADISFSDLFGLGSHGGLALSRERGGEGYGVGLNTLSIDFSQGELRQTDRDLDLAVEGSGFLVLIDGDRTYYARTGTFVVDQEGYVVLGETDMRLAVIDESGRPVAVNIDDKRTDPPVETTRIAFADNLSSTATSHTIPDLEVFDARGERHEWTIDFARAETEFDSWTVTVSDAAGEEIGTQTLRFAAGKVAPDSAELVFAQDGEDFAVTFDFSNATSFSSGTVSSLRATDIDGHAVGSITTIAINASGELEIAYSNQETLGLGAVALADFRDPQALEQRGNGLFAHDGYGQVQYLSAEDDRVGSILSRRLEASNVDLGAQFGDLILVQRGYQASSQIISVSNDMIQQLFGIRGQG</sequence>
<dbReference type="InterPro" id="IPR010930">
    <property type="entry name" value="Flg_bb/hook_C_dom"/>
</dbReference>
<dbReference type="InterPro" id="IPR011491">
    <property type="entry name" value="FlgE_D2"/>
</dbReference>
<dbReference type="Proteomes" id="UP001335183">
    <property type="component" value="Chromosome"/>
</dbReference>
<organism evidence="9 10">
    <name type="scientific">Pelagerythrobacter marensis</name>
    <dbReference type="NCBI Taxonomy" id="543877"/>
    <lineage>
        <taxon>Bacteria</taxon>
        <taxon>Pseudomonadati</taxon>
        <taxon>Pseudomonadota</taxon>
        <taxon>Alphaproteobacteria</taxon>
        <taxon>Sphingomonadales</taxon>
        <taxon>Erythrobacteraceae</taxon>
        <taxon>Pelagerythrobacter</taxon>
    </lineage>
</organism>
<evidence type="ECO:0000256" key="3">
    <source>
        <dbReference type="ARBA" id="ARBA00019015"/>
    </source>
</evidence>
<keyword evidence="9" id="KW-0966">Cell projection</keyword>
<dbReference type="PROSITE" id="PS00588">
    <property type="entry name" value="FLAGELLA_BB_ROD"/>
    <property type="match status" value="1"/>
</dbReference>
<comment type="similarity">
    <text evidence="2 5">Belongs to the flagella basal body rod proteins family.</text>
</comment>
<keyword evidence="9" id="KW-0282">Flagellum</keyword>
<dbReference type="InterPro" id="IPR019776">
    <property type="entry name" value="Flagellar_basal_body_rod_CS"/>
</dbReference>
<comment type="subcellular location">
    <subcellularLocation>
        <location evidence="1 5">Bacterial flagellum basal body</location>
    </subcellularLocation>
</comment>
<accession>A0ABZ2D4B6</accession>
<proteinExistence type="inferred from homology"/>
<reference evidence="9 10" key="1">
    <citation type="submission" date="2024-02" db="EMBL/GenBank/DDBJ databases">
        <title>The whole genome sequence of five bacterial samples isolated from Abu Dhabi Sabkha-shore region.</title>
        <authorList>
            <person name="Sudalaimuthuasari N."/>
            <person name="Sarfraz B."/>
            <person name="Tuyisabe J.D."/>
            <person name="Mugisha Ntwali L.D.M."/>
            <person name="Ali A.I.A.A."/>
            <person name="Almansoori S.Z.A."/>
            <person name="Alajami H.S.A."/>
            <person name="Almeqbaali A.A.S."/>
            <person name="Kundu B."/>
            <person name="Saeed E.E."/>
            <person name="Sukumarinath V."/>
            <person name="Mishra A.K."/>
            <person name="Hazzouri K.M."/>
            <person name="Almaskari R."/>
            <person name="Sharma A.K."/>
            <person name="Amiri K.M.A."/>
        </authorList>
    </citation>
    <scope>NUCLEOTIDE SEQUENCE [LARGE SCALE GENOMIC DNA]</scope>
    <source>
        <strain evidence="10">kcgeb_sd</strain>
    </source>
</reference>
<dbReference type="Gene3D" id="2.60.98.20">
    <property type="entry name" value="Flagellar hook protein FlgE"/>
    <property type="match status" value="1"/>
</dbReference>
<dbReference type="Pfam" id="PF07559">
    <property type="entry name" value="FlgE_D2"/>
    <property type="match status" value="1"/>
</dbReference>
<dbReference type="Pfam" id="PF06429">
    <property type="entry name" value="Flg_bbr_C"/>
    <property type="match status" value="1"/>
</dbReference>
<evidence type="ECO:0000259" key="8">
    <source>
        <dbReference type="Pfam" id="PF07559"/>
    </source>
</evidence>
<evidence type="ECO:0000256" key="4">
    <source>
        <dbReference type="ARBA" id="ARBA00023143"/>
    </source>
</evidence>
<feature type="domain" description="Flagellar basal-body/hook protein C-terminal" evidence="7">
    <location>
        <begin position="344"/>
        <end position="384"/>
    </location>
</feature>
<evidence type="ECO:0000313" key="10">
    <source>
        <dbReference type="Proteomes" id="UP001335183"/>
    </source>
</evidence>
<dbReference type="EMBL" id="CP144918">
    <property type="protein sequence ID" value="WWA47618.1"/>
    <property type="molecule type" value="Genomic_DNA"/>
</dbReference>
<gene>
    <name evidence="9" type="ORF">V5F89_01545</name>
</gene>
<evidence type="ECO:0000256" key="2">
    <source>
        <dbReference type="ARBA" id="ARBA00009677"/>
    </source>
</evidence>
<name>A0ABZ2D4B6_9SPHN</name>
<keyword evidence="9" id="KW-0969">Cilium</keyword>
<dbReference type="Pfam" id="PF00460">
    <property type="entry name" value="Flg_bb_rod"/>
    <property type="match status" value="1"/>
</dbReference>
<dbReference type="InterPro" id="IPR001444">
    <property type="entry name" value="Flag_bb_rod_N"/>
</dbReference>
<feature type="domain" description="Flagellar basal body rod protein N-terminal" evidence="6">
    <location>
        <begin position="5"/>
        <end position="35"/>
    </location>
</feature>
<dbReference type="InterPro" id="IPR037925">
    <property type="entry name" value="FlgE/F/G-like"/>
</dbReference>
<dbReference type="SUPFAM" id="SSF117143">
    <property type="entry name" value="Flagellar hook protein flgE"/>
    <property type="match status" value="1"/>
</dbReference>
<feature type="domain" description="Flagellar hook protein FlgE D2" evidence="8">
    <location>
        <begin position="159"/>
        <end position="281"/>
    </location>
</feature>
<keyword evidence="4 5" id="KW-0975">Bacterial flagellum</keyword>
<evidence type="ECO:0000259" key="7">
    <source>
        <dbReference type="Pfam" id="PF06429"/>
    </source>
</evidence>
<evidence type="ECO:0000259" key="6">
    <source>
        <dbReference type="Pfam" id="PF00460"/>
    </source>
</evidence>
<dbReference type="RefSeq" id="WP_338446508.1">
    <property type="nucleotide sequence ID" value="NZ_CP144918.1"/>
</dbReference>
<evidence type="ECO:0000256" key="1">
    <source>
        <dbReference type="ARBA" id="ARBA00004117"/>
    </source>
</evidence>
<dbReference type="PANTHER" id="PTHR30435">
    <property type="entry name" value="FLAGELLAR PROTEIN"/>
    <property type="match status" value="1"/>
</dbReference>
<protein>
    <recommendedName>
        <fullName evidence="3 5">Flagellar hook protein FlgE</fullName>
    </recommendedName>
</protein>
<keyword evidence="10" id="KW-1185">Reference proteome</keyword>